<feature type="domain" description="Amidase" evidence="2">
    <location>
        <begin position="41"/>
        <end position="431"/>
    </location>
</feature>
<protein>
    <submittedName>
        <fullName evidence="3">Aspartyl/glutamyl-tRNA amidotransferase A subunit</fullName>
    </submittedName>
</protein>
<dbReference type="InterPro" id="IPR000120">
    <property type="entry name" value="Amidase"/>
</dbReference>
<dbReference type="GO" id="GO:0016740">
    <property type="term" value="F:transferase activity"/>
    <property type="evidence" value="ECO:0007669"/>
    <property type="project" value="UniProtKB-KW"/>
</dbReference>
<dbReference type="EMBL" id="CP003541">
    <property type="protein sequence ID" value="AFP83523.1"/>
    <property type="molecule type" value="Genomic_DNA"/>
</dbReference>
<dbReference type="InterPro" id="IPR023631">
    <property type="entry name" value="Amidase_dom"/>
</dbReference>
<evidence type="ECO:0000259" key="2">
    <source>
        <dbReference type="Pfam" id="PF01425"/>
    </source>
</evidence>
<dbReference type="PANTHER" id="PTHR11895:SF7">
    <property type="entry name" value="GLUTAMYL-TRNA(GLN) AMIDOTRANSFERASE SUBUNIT A, MITOCHONDRIAL"/>
    <property type="match status" value="1"/>
</dbReference>
<gene>
    <name evidence="3" type="primary">gatA</name>
    <name evidence="3" type="ORF">A33U_054</name>
</gene>
<dbReference type="OrthoDB" id="8872210at2"/>
<evidence type="ECO:0000313" key="4">
    <source>
        <dbReference type="Proteomes" id="UP000003932"/>
    </source>
</evidence>
<comment type="similarity">
    <text evidence="1">Belongs to the amidase family.</text>
</comment>
<name>J7GY81_CARRU</name>
<dbReference type="KEGG" id="cru:A33U_054"/>
<dbReference type="PATRIC" id="fig|1202536.3.peg.48"/>
<dbReference type="STRING" id="1202536.A33U_054"/>
<reference evidence="3 4" key="1">
    <citation type="journal article" date="2012" name="Mol. Biol. Evol.">
        <title>Genome reduction and co-evolution between the primary and secondary bacterial symbionts of psyllids.</title>
        <authorList>
            <person name="Sloan D.B."/>
            <person name="Moran N.A."/>
        </authorList>
    </citation>
    <scope>NUCLEOTIDE SEQUENCE [LARGE SCALE GENOMIC DNA]</scope>
    <source>
        <strain evidence="3 4">CE</strain>
    </source>
</reference>
<evidence type="ECO:0000256" key="1">
    <source>
        <dbReference type="ARBA" id="ARBA00009199"/>
    </source>
</evidence>
<dbReference type="RefSeq" id="WP_014886824.1">
    <property type="nucleotide sequence ID" value="NC_018414.1"/>
</dbReference>
<dbReference type="HOGENOM" id="CLU_009600_7_6_6"/>
<dbReference type="Gene3D" id="3.90.1300.10">
    <property type="entry name" value="Amidase signature (AS) domain"/>
    <property type="match status" value="1"/>
</dbReference>
<dbReference type="Pfam" id="PF01425">
    <property type="entry name" value="Amidase"/>
    <property type="match status" value="1"/>
</dbReference>
<dbReference type="SUPFAM" id="SSF75304">
    <property type="entry name" value="Amidase signature (AS) enzymes"/>
    <property type="match status" value="1"/>
</dbReference>
<accession>J7GY81</accession>
<dbReference type="InterPro" id="IPR036928">
    <property type="entry name" value="AS_sf"/>
</dbReference>
<dbReference type="AlphaFoldDB" id="J7GY81"/>
<dbReference type="PANTHER" id="PTHR11895">
    <property type="entry name" value="TRANSAMIDASE"/>
    <property type="match status" value="1"/>
</dbReference>
<evidence type="ECO:0000313" key="3">
    <source>
        <dbReference type="EMBL" id="AFP83523.1"/>
    </source>
</evidence>
<organism evidence="3 4">
    <name type="scientific">Candidatus Carsonella ruddii CE isolate Thao2000</name>
    <dbReference type="NCBI Taxonomy" id="1202536"/>
    <lineage>
        <taxon>Bacteria</taxon>
        <taxon>Pseudomonadati</taxon>
        <taxon>Pseudomonadota</taxon>
        <taxon>Gammaproteobacteria</taxon>
        <taxon>Oceanospirillales</taxon>
        <taxon>Halomonadaceae</taxon>
        <taxon>Zymobacter group</taxon>
        <taxon>Candidatus Carsonella</taxon>
    </lineage>
</organism>
<keyword evidence="3" id="KW-0808">Transferase</keyword>
<proteinExistence type="inferred from homology"/>
<sequence>MNNIFKIKLKKIILLLKNKKISNFELVEQCFLNLKKNNKFYLELYEKESFKYALKLDNSKKLSFSLPITLKDIYTIKNKFCSCNSNILKNELFNYNSKIVKILKKNKINIIGKVILEEFCVGETGTNNCNLFNPYKKKYFIGGSSNGCSLSLNYNFNNISIGSDTGGSIRTPASFCNLIGFKPSYGKISREGMIPYSSYLDTCSIMSNYVEDCKIIFNLLNKNNFDLSSNNKKIFFNIKSKFISILYIEEIYNDYEIKNIFEKIIKNFEEMNFKIIFINLKNINLFLEFYEFISSKDFYSNTSKYDGIKFKKKKYYKNINDLVKINRNFLNICKNKILIGANYFFLNNNFNLNILYKKFSKFFELSNLILLPTNIIKNLKIKNKFSNYFDYLTIISNLLKLPSINLSLGFINHLSLGFQLIGEYNYDEYLLNIANLYEKRYLNKYVL</sequence>
<dbReference type="Proteomes" id="UP000003932">
    <property type="component" value="Chromosome"/>
</dbReference>